<sequence length="567" mass="64776">MKHLLHIFITVVCIAVVAGCADNSRLRDDIDRAGRLADTRPDSAIALLDSLSPAINQADKATRMRYDLMLIKSRDKAYIEHRNDSMIAPVVEYFTDHTDPDLTPLALYYAGRVYSDLGDAPRALDYYYNALNSLNDNPENNMMRYLISGQIGTIFQQQDIYVNAKYYFDIAHKCAKEMHDTTRIVRILLQSAICFRQLGKPDSALICYNKALENQLRLNDLKGLNRVRSQIASYYIQLDMFEKADSIFKPVLECYPSDIEQQVHSIASNIYIELNDTAKALPHIHWMLDSGSLLNKKSASGLLANIAMAKEDVSQTVEYINMYILYNDSLNKSYNNEELAKINAKYNFAIRERENEKLSAQNARNQFYILTLLLILIIVAVSATACIIYLKNKRLQAINEYQKIQRIIDNSDIGVKKHLSKKKEELDLIQNYTSVNDKSVQISSQFCNKHDAIIDSEPAVSIFLSPILLKFKSNGFRPQETDWGELMKEIESAYPSFFETLSYIGVHKTSDLRVSMLIKVGFAPGEIAPIMMKSFSSISSIRSRLYQRYFKKEDSAFKNWDDFIGSL</sequence>
<keyword evidence="4" id="KW-1185">Reference proteome</keyword>
<proteinExistence type="predicted"/>
<organism evidence="3 4">
    <name type="scientific">Muribaculum gordoncarteri</name>
    <dbReference type="NCBI Taxonomy" id="2530390"/>
    <lineage>
        <taxon>Bacteria</taxon>
        <taxon>Pseudomonadati</taxon>
        <taxon>Bacteroidota</taxon>
        <taxon>Bacteroidia</taxon>
        <taxon>Bacteroidales</taxon>
        <taxon>Muribaculaceae</taxon>
        <taxon>Muribaculum</taxon>
    </lineage>
</organism>
<dbReference type="AlphaFoldDB" id="A0A4V1D1V8"/>
<feature type="transmembrane region" description="Helical" evidence="2">
    <location>
        <begin position="367"/>
        <end position="390"/>
    </location>
</feature>
<dbReference type="InterPro" id="IPR019734">
    <property type="entry name" value="TPR_rpt"/>
</dbReference>
<dbReference type="Gene3D" id="1.25.40.10">
    <property type="entry name" value="Tetratricopeptide repeat domain"/>
    <property type="match status" value="1"/>
</dbReference>
<keyword evidence="2" id="KW-0472">Membrane</keyword>
<keyword evidence="2" id="KW-1133">Transmembrane helix</keyword>
<dbReference type="PROSITE" id="PS51257">
    <property type="entry name" value="PROKAR_LIPOPROTEIN"/>
    <property type="match status" value="1"/>
</dbReference>
<feature type="repeat" description="TPR" evidence="1">
    <location>
        <begin position="104"/>
        <end position="137"/>
    </location>
</feature>
<evidence type="ECO:0000256" key="2">
    <source>
        <dbReference type="SAM" id="Phobius"/>
    </source>
</evidence>
<evidence type="ECO:0000313" key="4">
    <source>
        <dbReference type="Proteomes" id="UP000297031"/>
    </source>
</evidence>
<protein>
    <submittedName>
        <fullName evidence="3">Tetratricopeptide repeat protein</fullName>
    </submittedName>
</protein>
<dbReference type="RefSeq" id="WP_136410962.1">
    <property type="nucleotide sequence ID" value="NZ_CP039393.1"/>
</dbReference>
<dbReference type="EMBL" id="CP039393">
    <property type="protein sequence ID" value="QCD36558.1"/>
    <property type="molecule type" value="Genomic_DNA"/>
</dbReference>
<dbReference type="SMART" id="SM00028">
    <property type="entry name" value="TPR"/>
    <property type="match status" value="4"/>
</dbReference>
<gene>
    <name evidence="3" type="ORF">E7746_12025</name>
</gene>
<dbReference type="Proteomes" id="UP000297031">
    <property type="component" value="Chromosome"/>
</dbReference>
<dbReference type="InterPro" id="IPR011990">
    <property type="entry name" value="TPR-like_helical_dom_sf"/>
</dbReference>
<keyword evidence="1" id="KW-0802">TPR repeat</keyword>
<evidence type="ECO:0000256" key="1">
    <source>
        <dbReference type="PROSITE-ProRule" id="PRU00339"/>
    </source>
</evidence>
<dbReference type="PROSITE" id="PS50005">
    <property type="entry name" value="TPR"/>
    <property type="match status" value="1"/>
</dbReference>
<name>A0A4V1D1V8_9BACT</name>
<accession>A0A4V1D1V8</accession>
<dbReference type="SUPFAM" id="SSF48452">
    <property type="entry name" value="TPR-like"/>
    <property type="match status" value="1"/>
</dbReference>
<dbReference type="OrthoDB" id="1070114at2"/>
<keyword evidence="2" id="KW-0812">Transmembrane</keyword>
<dbReference type="KEGG" id="mgod:E7746_12025"/>
<reference evidence="3 4" key="1">
    <citation type="submission" date="2019-02" db="EMBL/GenBank/DDBJ databases">
        <title>Isolation and identification of novel species under the genus Muribaculum.</title>
        <authorList>
            <person name="Miyake S."/>
            <person name="Ding Y."/>
            <person name="Low A."/>
            <person name="Soh M."/>
            <person name="Seedorf H."/>
        </authorList>
    </citation>
    <scope>NUCLEOTIDE SEQUENCE [LARGE SCALE GENOMIC DNA]</scope>
    <source>
        <strain evidence="3 4">TLL-A4</strain>
    </source>
</reference>
<evidence type="ECO:0000313" key="3">
    <source>
        <dbReference type="EMBL" id="QCD36558.1"/>
    </source>
</evidence>